<evidence type="ECO:0000313" key="1">
    <source>
        <dbReference type="EMBL" id="KAK8192624.1"/>
    </source>
</evidence>
<name>A0ACC3S2Z4_9PEZI</name>
<accession>A0ACC3S2Z4</accession>
<keyword evidence="2" id="KW-1185">Reference proteome</keyword>
<evidence type="ECO:0000313" key="2">
    <source>
        <dbReference type="Proteomes" id="UP001320706"/>
    </source>
</evidence>
<sequence>MASISTTLPASLRPWRQEENEQESLKSILARINEERGHFRLVTEESLQAEIATEDTEEDRPGEDSADEEEETKEPDTKTRREELYAARAEMIQNVASAHNEALMALDFVSLLMTKDAPRQGELTMSPFLKQQVKPGTLGIDAWHNVQPDREQEQKDEVLAKGWRIQSLQASADSLLSAATRLNNNVKRETQYWEQVLAVSERGWSICRMRGERNNLGVRFGFSEAMGEFKERGLAALRADEEGNVVLDKGLGADPKSLRVRIQQGDRTVGVSRVPVLAVEEETTVEARIRHARDSLYEEEIFQEIIRESRMLGSYGVKMIGSTISLPTCLNGGEGFKDQRTLLIDLVPLKDADQQGDASDEDNTAQAIVLGFRLLLSRTHAERLKQRSQIPPPMSANKRETQTAQILRPVLAFLQHRRVLTELNGFLSRVTTIFQRASIEHTASPATFDFQEARQAESADALVSSLIAPLRSSSKLTIPVPGAEGSLDFDIEVFTSVSAPSFGSNVKVTSPVGPSPSEFADVAELAETMDATISGALARGMGLLLSEWTVDEEDAELQKAASKAGKTRKANVGFVSGVQKSGEEQEGSLVLVYGRNEKRQWSSGTEGVQKGFWQVVDDIREGKLA</sequence>
<comment type="caution">
    <text evidence="1">The sequence shown here is derived from an EMBL/GenBank/DDBJ whole genome shotgun (WGS) entry which is preliminary data.</text>
</comment>
<dbReference type="Proteomes" id="UP001320706">
    <property type="component" value="Unassembled WGS sequence"/>
</dbReference>
<gene>
    <name evidence="1" type="primary">SRB4</name>
    <name evidence="1" type="ORF">M8818_007795</name>
</gene>
<protein>
    <submittedName>
        <fullName evidence="1">RNA polymerase II mediator complex subunit</fullName>
    </submittedName>
</protein>
<organism evidence="1 2">
    <name type="scientific">Zalaria obscura</name>
    <dbReference type="NCBI Taxonomy" id="2024903"/>
    <lineage>
        <taxon>Eukaryota</taxon>
        <taxon>Fungi</taxon>
        <taxon>Dikarya</taxon>
        <taxon>Ascomycota</taxon>
        <taxon>Pezizomycotina</taxon>
        <taxon>Dothideomycetes</taxon>
        <taxon>Dothideomycetidae</taxon>
        <taxon>Dothideales</taxon>
        <taxon>Zalariaceae</taxon>
        <taxon>Zalaria</taxon>
    </lineage>
</organism>
<reference evidence="1" key="1">
    <citation type="submission" date="2024-02" db="EMBL/GenBank/DDBJ databases">
        <title>Metagenome Assembled Genome of Zalaria obscura JY119.</title>
        <authorList>
            <person name="Vighnesh L."/>
            <person name="Jagadeeshwari U."/>
            <person name="Venkata Ramana C."/>
            <person name="Sasikala C."/>
        </authorList>
    </citation>
    <scope>NUCLEOTIDE SEQUENCE</scope>
    <source>
        <strain evidence="1">JY119</strain>
    </source>
</reference>
<dbReference type="EMBL" id="JAMKPW020000044">
    <property type="protein sequence ID" value="KAK8192624.1"/>
    <property type="molecule type" value="Genomic_DNA"/>
</dbReference>
<proteinExistence type="predicted"/>